<sequence>MEKRKMRTNEIIESYNHPEVQRLAAAGFGEADFDVAQTTVEYSIPDPNSYHGYKTLRSFPTKAVHYRTDTGEPVAIHGTRYNPLSFKDMIRAARVIISNLSEHVDISGVTENISVSPNSGMCAVKYRLPACRYTTPDGDTMILEILALSSHNGVWSAVFSVGGYQFHCLNGQFTVRNPAALYKAKHTASLDINHAIRLISKATSVMEEEVDLWHEWYNAPMKKLDRVDAFAACANFKGD</sequence>
<proteinExistence type="predicted"/>
<evidence type="ECO:0000313" key="1">
    <source>
        <dbReference type="EMBL" id="SVC00672.1"/>
    </source>
</evidence>
<accession>A0A382IN33</accession>
<organism evidence="1">
    <name type="scientific">marine metagenome</name>
    <dbReference type="NCBI Taxonomy" id="408172"/>
    <lineage>
        <taxon>unclassified sequences</taxon>
        <taxon>metagenomes</taxon>
        <taxon>ecological metagenomes</taxon>
    </lineage>
</organism>
<reference evidence="1" key="1">
    <citation type="submission" date="2018-05" db="EMBL/GenBank/DDBJ databases">
        <authorList>
            <person name="Lanie J.A."/>
            <person name="Ng W.-L."/>
            <person name="Kazmierczak K.M."/>
            <person name="Andrzejewski T.M."/>
            <person name="Davidsen T.M."/>
            <person name="Wayne K.J."/>
            <person name="Tettelin H."/>
            <person name="Glass J.I."/>
            <person name="Rusch D."/>
            <person name="Podicherti R."/>
            <person name="Tsui H.-C.T."/>
            <person name="Winkler M.E."/>
        </authorList>
    </citation>
    <scope>NUCLEOTIDE SEQUENCE</scope>
</reference>
<gene>
    <name evidence="1" type="ORF">METZ01_LOCUS253526</name>
</gene>
<evidence type="ECO:0008006" key="2">
    <source>
        <dbReference type="Google" id="ProtNLM"/>
    </source>
</evidence>
<dbReference type="EMBL" id="UINC01068221">
    <property type="protein sequence ID" value="SVC00672.1"/>
    <property type="molecule type" value="Genomic_DNA"/>
</dbReference>
<dbReference type="AlphaFoldDB" id="A0A382IN33"/>
<feature type="non-terminal residue" evidence="1">
    <location>
        <position position="239"/>
    </location>
</feature>
<name>A0A382IN33_9ZZZZ</name>
<protein>
    <recommendedName>
        <fullName evidence="2">DUF932 domain-containing protein</fullName>
    </recommendedName>
</protein>